<dbReference type="SMART" id="SM00347">
    <property type="entry name" value="HTH_MARR"/>
    <property type="match status" value="1"/>
</dbReference>
<dbReference type="PROSITE" id="PS50995">
    <property type="entry name" value="HTH_MARR_2"/>
    <property type="match status" value="1"/>
</dbReference>
<dbReference type="InterPro" id="IPR036390">
    <property type="entry name" value="WH_DNA-bd_sf"/>
</dbReference>
<name>A0A4Y4DK75_GLUUR</name>
<proteinExistence type="predicted"/>
<sequence>MTGTSKTTASLKVTLDSWESLFRAQVAVMRKISAMEEFNSLSMREYDVLFNLRFCPGGRSRLVDLNQNLLISQPSLSRMVTRLEDKGLITRESDPDDHRALLLSLTEKGLALQQEIGRQHAKHLHELLGDAMSEEEFREMQRLTGKLREAVA</sequence>
<dbReference type="InterPro" id="IPR036388">
    <property type="entry name" value="WH-like_DNA-bd_sf"/>
</dbReference>
<dbReference type="PANTHER" id="PTHR33164">
    <property type="entry name" value="TRANSCRIPTIONAL REGULATOR, MARR FAMILY"/>
    <property type="match status" value="1"/>
</dbReference>
<dbReference type="GO" id="GO:0003700">
    <property type="term" value="F:DNA-binding transcription factor activity"/>
    <property type="evidence" value="ECO:0007669"/>
    <property type="project" value="InterPro"/>
</dbReference>
<dbReference type="EMBL" id="BJNY01000006">
    <property type="protein sequence ID" value="GED05702.1"/>
    <property type="molecule type" value="Genomic_DNA"/>
</dbReference>
<dbReference type="AlphaFoldDB" id="A0A4Y4DK75"/>
<reference evidence="2 3" key="1">
    <citation type="submission" date="2019-06" db="EMBL/GenBank/DDBJ databases">
        <title>Whole genome shotgun sequence of Glutamicibacter uratoxydans NBRC 15515.</title>
        <authorList>
            <person name="Hosoyama A."/>
            <person name="Uohara A."/>
            <person name="Ohji S."/>
            <person name="Ichikawa N."/>
        </authorList>
    </citation>
    <scope>NUCLEOTIDE SEQUENCE [LARGE SCALE GENOMIC DNA]</scope>
    <source>
        <strain evidence="2 3">NBRC 15515</strain>
    </source>
</reference>
<organism evidence="2 3">
    <name type="scientific">Glutamicibacter uratoxydans</name>
    <name type="common">Arthrobacter uratoxydans</name>
    <dbReference type="NCBI Taxonomy" id="43667"/>
    <lineage>
        <taxon>Bacteria</taxon>
        <taxon>Bacillati</taxon>
        <taxon>Actinomycetota</taxon>
        <taxon>Actinomycetes</taxon>
        <taxon>Micrococcales</taxon>
        <taxon>Micrococcaceae</taxon>
        <taxon>Glutamicibacter</taxon>
    </lineage>
</organism>
<dbReference type="PANTHER" id="PTHR33164:SF43">
    <property type="entry name" value="HTH-TYPE TRANSCRIPTIONAL REPRESSOR YETL"/>
    <property type="match status" value="1"/>
</dbReference>
<dbReference type="Gene3D" id="1.10.10.10">
    <property type="entry name" value="Winged helix-like DNA-binding domain superfamily/Winged helix DNA-binding domain"/>
    <property type="match status" value="1"/>
</dbReference>
<evidence type="ECO:0000259" key="1">
    <source>
        <dbReference type="PROSITE" id="PS50995"/>
    </source>
</evidence>
<comment type="caution">
    <text evidence="2">The sequence shown here is derived from an EMBL/GenBank/DDBJ whole genome shotgun (WGS) entry which is preliminary data.</text>
</comment>
<evidence type="ECO:0000313" key="2">
    <source>
        <dbReference type="EMBL" id="GED05702.1"/>
    </source>
</evidence>
<dbReference type="InterPro" id="IPR039422">
    <property type="entry name" value="MarR/SlyA-like"/>
</dbReference>
<keyword evidence="3" id="KW-1185">Reference proteome</keyword>
<protein>
    <submittedName>
        <fullName evidence="2">Transcriptional regulator</fullName>
    </submittedName>
</protein>
<evidence type="ECO:0000313" key="3">
    <source>
        <dbReference type="Proteomes" id="UP000316612"/>
    </source>
</evidence>
<dbReference type="Proteomes" id="UP000316612">
    <property type="component" value="Unassembled WGS sequence"/>
</dbReference>
<dbReference type="RefSeq" id="WP_246055405.1">
    <property type="nucleotide sequence ID" value="NZ_BAAAJL010000007.1"/>
</dbReference>
<gene>
    <name evidence="2" type="ORF">AUR04nite_12340</name>
</gene>
<dbReference type="Pfam" id="PF01047">
    <property type="entry name" value="MarR"/>
    <property type="match status" value="1"/>
</dbReference>
<dbReference type="SUPFAM" id="SSF46785">
    <property type="entry name" value="Winged helix' DNA-binding domain"/>
    <property type="match status" value="1"/>
</dbReference>
<dbReference type="InterPro" id="IPR000835">
    <property type="entry name" value="HTH_MarR-typ"/>
</dbReference>
<dbReference type="GO" id="GO:0006950">
    <property type="term" value="P:response to stress"/>
    <property type="evidence" value="ECO:0007669"/>
    <property type="project" value="TreeGrafter"/>
</dbReference>
<accession>A0A4Y4DK75</accession>
<dbReference type="PRINTS" id="PR00598">
    <property type="entry name" value="HTHMARR"/>
</dbReference>
<feature type="domain" description="HTH marR-type" evidence="1">
    <location>
        <begin position="18"/>
        <end position="149"/>
    </location>
</feature>